<feature type="domain" description="Rieske" evidence="5">
    <location>
        <begin position="5"/>
        <end position="100"/>
    </location>
</feature>
<dbReference type="SUPFAM" id="SSF50022">
    <property type="entry name" value="ISP domain"/>
    <property type="match status" value="1"/>
</dbReference>
<evidence type="ECO:0000313" key="6">
    <source>
        <dbReference type="EMBL" id="QDV34190.1"/>
    </source>
</evidence>
<evidence type="ECO:0000256" key="2">
    <source>
        <dbReference type="ARBA" id="ARBA00022723"/>
    </source>
</evidence>
<name>A0A518H023_9BACT</name>
<gene>
    <name evidence="6" type="primary">nasE_3</name>
    <name evidence="6" type="ORF">ElP_20740</name>
</gene>
<keyword evidence="1" id="KW-0001">2Fe-2S</keyword>
<dbReference type="KEGG" id="tpla:ElP_20740"/>
<dbReference type="InterPro" id="IPR036922">
    <property type="entry name" value="Rieske_2Fe-2S_sf"/>
</dbReference>
<dbReference type="Proteomes" id="UP000317835">
    <property type="component" value="Chromosome"/>
</dbReference>
<organism evidence="6 7">
    <name type="scientific">Tautonia plasticadhaerens</name>
    <dbReference type="NCBI Taxonomy" id="2527974"/>
    <lineage>
        <taxon>Bacteria</taxon>
        <taxon>Pseudomonadati</taxon>
        <taxon>Planctomycetota</taxon>
        <taxon>Planctomycetia</taxon>
        <taxon>Isosphaerales</taxon>
        <taxon>Isosphaeraceae</taxon>
        <taxon>Tautonia</taxon>
    </lineage>
</organism>
<keyword evidence="2" id="KW-0479">Metal-binding</keyword>
<proteinExistence type="predicted"/>
<dbReference type="EMBL" id="CP036426">
    <property type="protein sequence ID" value="QDV34190.1"/>
    <property type="molecule type" value="Genomic_DNA"/>
</dbReference>
<dbReference type="RefSeq" id="WP_145268908.1">
    <property type="nucleotide sequence ID" value="NZ_CP036426.1"/>
</dbReference>
<keyword evidence="6" id="KW-0560">Oxidoreductase</keyword>
<dbReference type="GO" id="GO:0046872">
    <property type="term" value="F:metal ion binding"/>
    <property type="evidence" value="ECO:0007669"/>
    <property type="project" value="UniProtKB-KW"/>
</dbReference>
<dbReference type="InterPro" id="IPR017941">
    <property type="entry name" value="Rieske_2Fe-2S"/>
</dbReference>
<accession>A0A518H023</accession>
<evidence type="ECO:0000256" key="1">
    <source>
        <dbReference type="ARBA" id="ARBA00022714"/>
    </source>
</evidence>
<evidence type="ECO:0000256" key="4">
    <source>
        <dbReference type="ARBA" id="ARBA00023014"/>
    </source>
</evidence>
<dbReference type="GO" id="GO:0008942">
    <property type="term" value="F:nitrite reductase [NAD(P)H] activity"/>
    <property type="evidence" value="ECO:0007669"/>
    <property type="project" value="UniProtKB-EC"/>
</dbReference>
<dbReference type="GO" id="GO:0051537">
    <property type="term" value="F:2 iron, 2 sulfur cluster binding"/>
    <property type="evidence" value="ECO:0007669"/>
    <property type="project" value="UniProtKB-KW"/>
</dbReference>
<keyword evidence="4" id="KW-0411">Iron-sulfur</keyword>
<dbReference type="OrthoDB" id="9795104at2"/>
<keyword evidence="3" id="KW-0408">Iron</keyword>
<protein>
    <submittedName>
        <fullName evidence="6">Assimilatory nitrite reductase [NAD(P)H] small subunit</fullName>
        <ecNumber evidence="6">1.7.1.4</ecNumber>
    </submittedName>
</protein>
<dbReference type="PANTHER" id="PTHR21496:SF23">
    <property type="entry name" value="3-PHENYLPROPIONATE_CINNAMIC ACID DIOXYGENASE FERREDOXIN SUBUNIT"/>
    <property type="match status" value="1"/>
</dbReference>
<dbReference type="PANTHER" id="PTHR21496">
    <property type="entry name" value="FERREDOXIN-RELATED"/>
    <property type="match status" value="1"/>
</dbReference>
<evidence type="ECO:0000256" key="3">
    <source>
        <dbReference type="ARBA" id="ARBA00023004"/>
    </source>
</evidence>
<dbReference type="Gene3D" id="2.102.10.10">
    <property type="entry name" value="Rieske [2Fe-2S] iron-sulphur domain"/>
    <property type="match status" value="1"/>
</dbReference>
<dbReference type="EC" id="1.7.1.4" evidence="6"/>
<sequence length="103" mass="11009">MPGFVTLARLSDLPTGGALEVEHGGSIYALFRLDDGRVFALDGICPHQGGPLAEGGCVGTVVTCPWHGWQFDVRDGRSPTFTRIRQPGFAVRVVGDDVMVEVP</sequence>
<dbReference type="AlphaFoldDB" id="A0A518H023"/>
<dbReference type="PROSITE" id="PS51296">
    <property type="entry name" value="RIESKE"/>
    <property type="match status" value="1"/>
</dbReference>
<dbReference type="Pfam" id="PF00355">
    <property type="entry name" value="Rieske"/>
    <property type="match status" value="1"/>
</dbReference>
<evidence type="ECO:0000313" key="7">
    <source>
        <dbReference type="Proteomes" id="UP000317835"/>
    </source>
</evidence>
<reference evidence="6 7" key="1">
    <citation type="submission" date="2019-02" db="EMBL/GenBank/DDBJ databases">
        <title>Deep-cultivation of Planctomycetes and their phenomic and genomic characterization uncovers novel biology.</title>
        <authorList>
            <person name="Wiegand S."/>
            <person name="Jogler M."/>
            <person name="Boedeker C."/>
            <person name="Pinto D."/>
            <person name="Vollmers J."/>
            <person name="Rivas-Marin E."/>
            <person name="Kohn T."/>
            <person name="Peeters S.H."/>
            <person name="Heuer A."/>
            <person name="Rast P."/>
            <person name="Oberbeckmann S."/>
            <person name="Bunk B."/>
            <person name="Jeske O."/>
            <person name="Meyerdierks A."/>
            <person name="Storesund J.E."/>
            <person name="Kallscheuer N."/>
            <person name="Luecker S."/>
            <person name="Lage O.M."/>
            <person name="Pohl T."/>
            <person name="Merkel B.J."/>
            <person name="Hornburger P."/>
            <person name="Mueller R.-W."/>
            <person name="Bruemmer F."/>
            <person name="Labrenz M."/>
            <person name="Spormann A.M."/>
            <person name="Op den Camp H."/>
            <person name="Overmann J."/>
            <person name="Amann R."/>
            <person name="Jetten M.S.M."/>
            <person name="Mascher T."/>
            <person name="Medema M.H."/>
            <person name="Devos D.P."/>
            <person name="Kaster A.-K."/>
            <person name="Ovreas L."/>
            <person name="Rohde M."/>
            <person name="Galperin M.Y."/>
            <person name="Jogler C."/>
        </authorList>
    </citation>
    <scope>NUCLEOTIDE SEQUENCE [LARGE SCALE GENOMIC DNA]</scope>
    <source>
        <strain evidence="6 7">ElP</strain>
    </source>
</reference>
<evidence type="ECO:0000259" key="5">
    <source>
        <dbReference type="PROSITE" id="PS51296"/>
    </source>
</evidence>
<keyword evidence="7" id="KW-1185">Reference proteome</keyword>